<dbReference type="EMBL" id="JBHUPB010000007">
    <property type="protein sequence ID" value="MFD2967786.1"/>
    <property type="molecule type" value="Genomic_DNA"/>
</dbReference>
<gene>
    <name evidence="3" type="ORF">ACFS7Y_10325</name>
</gene>
<evidence type="ECO:0000313" key="3">
    <source>
        <dbReference type="EMBL" id="MFD2967786.1"/>
    </source>
</evidence>
<dbReference type="Proteomes" id="UP001597525">
    <property type="component" value="Unassembled WGS sequence"/>
</dbReference>
<dbReference type="PANTHER" id="PTHR30373:SF2">
    <property type="entry name" value="UPF0603 PROTEIN YGCG"/>
    <property type="match status" value="1"/>
</dbReference>
<dbReference type="Gene3D" id="3.10.310.50">
    <property type="match status" value="1"/>
</dbReference>
<feature type="chain" id="PRO_5047227625" evidence="1">
    <location>
        <begin position="20"/>
        <end position="190"/>
    </location>
</feature>
<keyword evidence="1" id="KW-0732">Signal</keyword>
<protein>
    <submittedName>
        <fullName evidence="3">TPM domain-containing protein</fullName>
    </submittedName>
</protein>
<organism evidence="3 4">
    <name type="scientific">Sphingobacterium bambusae</name>
    <dbReference type="NCBI Taxonomy" id="662858"/>
    <lineage>
        <taxon>Bacteria</taxon>
        <taxon>Pseudomonadati</taxon>
        <taxon>Bacteroidota</taxon>
        <taxon>Sphingobacteriia</taxon>
        <taxon>Sphingobacteriales</taxon>
        <taxon>Sphingobacteriaceae</taxon>
        <taxon>Sphingobacterium</taxon>
    </lineage>
</organism>
<dbReference type="PROSITE" id="PS51257">
    <property type="entry name" value="PROKAR_LIPOPROTEIN"/>
    <property type="match status" value="1"/>
</dbReference>
<name>A0ABW6BHT9_9SPHI</name>
<evidence type="ECO:0000259" key="2">
    <source>
        <dbReference type="Pfam" id="PF04536"/>
    </source>
</evidence>
<dbReference type="RefSeq" id="WP_320183062.1">
    <property type="nucleotide sequence ID" value="NZ_CP138332.1"/>
</dbReference>
<keyword evidence="4" id="KW-1185">Reference proteome</keyword>
<evidence type="ECO:0000256" key="1">
    <source>
        <dbReference type="SAM" id="SignalP"/>
    </source>
</evidence>
<reference evidence="4" key="1">
    <citation type="journal article" date="2019" name="Int. J. Syst. Evol. Microbiol.">
        <title>The Global Catalogue of Microorganisms (GCM) 10K type strain sequencing project: providing services to taxonomists for standard genome sequencing and annotation.</title>
        <authorList>
            <consortium name="The Broad Institute Genomics Platform"/>
            <consortium name="The Broad Institute Genome Sequencing Center for Infectious Disease"/>
            <person name="Wu L."/>
            <person name="Ma J."/>
        </authorList>
    </citation>
    <scope>NUCLEOTIDE SEQUENCE [LARGE SCALE GENOMIC DNA]</scope>
    <source>
        <strain evidence="4">KCTC 22814</strain>
    </source>
</reference>
<dbReference type="InterPro" id="IPR007621">
    <property type="entry name" value="TPM_dom"/>
</dbReference>
<sequence>MAKHLIFITCLLFAFVLSSCQNKNKINGHWQEIPDHVGWINDFEDVLSAEEETNLTQLVKNYEKGTSVEIAVITIPATAVEADKFDDLVLRIANEWGVGKAEKNNGILIGISKGHKTIRISNGYGIEKVLTDEQTKDIITDFFIPNFRKGDFYNGLSNGIEALIKALNVEKNAVGAIVYQNLNFELGKSS</sequence>
<feature type="domain" description="TPM" evidence="2">
    <location>
        <begin position="40"/>
        <end position="165"/>
    </location>
</feature>
<evidence type="ECO:0000313" key="4">
    <source>
        <dbReference type="Proteomes" id="UP001597525"/>
    </source>
</evidence>
<proteinExistence type="predicted"/>
<comment type="caution">
    <text evidence="3">The sequence shown here is derived from an EMBL/GenBank/DDBJ whole genome shotgun (WGS) entry which is preliminary data.</text>
</comment>
<feature type="signal peptide" evidence="1">
    <location>
        <begin position="1"/>
        <end position="19"/>
    </location>
</feature>
<accession>A0ABW6BHT9</accession>
<dbReference type="Pfam" id="PF04536">
    <property type="entry name" value="TPM_phosphatase"/>
    <property type="match status" value="1"/>
</dbReference>
<dbReference type="PANTHER" id="PTHR30373">
    <property type="entry name" value="UPF0603 PROTEIN YGCG"/>
    <property type="match status" value="1"/>
</dbReference>